<reference evidence="3" key="1">
    <citation type="journal article" date="2014" name="Genome Announc.">
        <title>Draft genome sequence of the plant-pathogenic soil fungus Rhizoctonia solani anastomosis group 3 strain Rhs1AP.</title>
        <authorList>
            <person name="Cubeta M.A."/>
            <person name="Thomas E."/>
            <person name="Dean R.A."/>
            <person name="Jabaji S."/>
            <person name="Neate S.M."/>
            <person name="Tavantzis S."/>
            <person name="Toda T."/>
            <person name="Vilgalys R."/>
            <person name="Bharathan N."/>
            <person name="Fedorova-Abrams N."/>
            <person name="Pakala S.B."/>
            <person name="Pakala S.M."/>
            <person name="Zafar N."/>
            <person name="Joardar V."/>
            <person name="Losada L."/>
            <person name="Nierman W.C."/>
        </authorList>
    </citation>
    <scope>NUCLEOTIDE SEQUENCE [LARGE SCALE GENOMIC DNA]</scope>
    <source>
        <strain evidence="3">AG-3</strain>
    </source>
</reference>
<name>A0A0A1UKI5_9AGAM</name>
<feature type="compositionally biased region" description="Polar residues" evidence="1">
    <location>
        <begin position="51"/>
        <end position="60"/>
    </location>
</feature>
<evidence type="ECO:0000256" key="1">
    <source>
        <dbReference type="SAM" id="MobiDB-lite"/>
    </source>
</evidence>
<feature type="region of interest" description="Disordered" evidence="1">
    <location>
        <begin position="1"/>
        <end position="34"/>
    </location>
</feature>
<sequence>MDMDRPNTPGANHTQTTPNALYSTPTTPTSLRTREVPEVPILFIPAGDQDTGATLENTPALSDLPLLPDSENGSTASLYDEDEAQQEGTNVDKEDNDLLPRISSMYRLLDLFYETGSAGQGGLALHNEHDAEKAYPVLRSGLYLVLPPEHKQGDELFTAYIIYWPESTTWFDNANWSVQRNRVTFMRYLTQLSDQVVALVSTKQASLFSWDSGTRNTEIPTTQISEDDDDDSRMFTFEVAKLDEQEEDVICIPGFKAELWNLAEDKHVKLIGGETTMGVLISSEKPSTKVSKNEKEEYNRFRLKTLWDRPVILSEKISREGLCALMDNGLREKYSTLFTRYESEMSEHSAKFHHNYQLSMAEIQRQLEDEKPQIEKQIRNLTRARSYQFRAFTNRHQDHELADKRPPSQPISDQYSFILELANKWAREPPMAHIRNDRFQQLKTHISIIRYIFGLKETTDIEQRAIINRVIQEGYESLRELHDSKGTSILGKIFNGLGRLIGVKAEEWYKNHKGTSYFEQQSDLDFLSGLHALVGEYPLLFDICQQVFSVLTKYLEDRENQFVSMNLPKAIADTKQRREEQKECFLKNACKANESASWDQLWRDVYGEMEKNKQGASVLCIKEVVIQSKHGHRDPTFILHITHTSWTPKNTHYAFHPFELTQQDFQECQNDITFIPHPILQKRAQLEFDLEEARTVEFIQPMHSVCLVIVGSSQELSVFMNKNMEVGHAIRGQGHKIRLHRDNLGNELLYAYDEIARILVLLHGGLNNPKITWYAFDENYSSLKNGGTISLIDWYEDNSVAIRHMCFVTGKTDICLIDSSNSARVLSLDSEQFGPASLHIGAQVRDAFSAPDGSCLFVTVEDPETNKLMKPTDGKLFAIDVGWSSEPPVITLQRSLDSKFHFGEFIVKLLCLIPIHLAVTKENCFIPLKDGVLNPTFERKLLGADVPTIINSLSVGWYESLFRSYMATKPVRVVSSMGEQSVGVQSIERSAQEDTLLVLFNAAMSNMVLFRNNFAISRNIAGLFKSFQSSAAVLDPQSSPELFNSDLAIIIKDVINSDAKEIVREFSQKFKSIVREEKEQNFMTRLHRGQVHIIPWPVIKSRGFYTLFHRLRNTLENQPFTHGGAGVFLFTLKTLMAKIKANDWGALDKNLAAHRAQQLADWISEAIGRGGIELSNGVWGPLKDIDTDQDIAYNSPISDSVFWVPNDQSDSAEANETLMENILEKLTQTYATYPGQRQALPETAYISELQDTLNAQFDQRVEQVRDWMLTNVKRFPRENQDIPRRLVVYLRDMKGATYAKLGNTPVDNYAHYQRILDVKRSALRWENKLKAINLKGPDSEPKWQEIDHADDHVCSARMHFCGKEHVALC</sequence>
<comment type="caution">
    <text evidence="2">The sequence shown here is derived from an EMBL/GenBank/DDBJ whole genome shotgun (WGS) entry which is preliminary data.</text>
</comment>
<feature type="non-terminal residue" evidence="2">
    <location>
        <position position="1369"/>
    </location>
</feature>
<feature type="region of interest" description="Disordered" evidence="1">
    <location>
        <begin position="47"/>
        <end position="95"/>
    </location>
</feature>
<accession>A0A0A1UKI5</accession>
<feature type="compositionally biased region" description="Low complexity" evidence="1">
    <location>
        <begin position="61"/>
        <end position="70"/>
    </location>
</feature>
<evidence type="ECO:0000313" key="3">
    <source>
        <dbReference type="Proteomes" id="UP000030108"/>
    </source>
</evidence>
<gene>
    <name evidence="2" type="ORF">RSOL_318710</name>
</gene>
<proteinExistence type="predicted"/>
<protein>
    <submittedName>
        <fullName evidence="2">Uncharacterized protein</fullName>
    </submittedName>
</protein>
<evidence type="ECO:0000313" key="2">
    <source>
        <dbReference type="EMBL" id="EUC59552.1"/>
    </source>
</evidence>
<dbReference type="Proteomes" id="UP000030108">
    <property type="component" value="Unassembled WGS sequence"/>
</dbReference>
<organism evidence="2 3">
    <name type="scientific">Rhizoctonia solani AG-3 Rhs1AP</name>
    <dbReference type="NCBI Taxonomy" id="1086054"/>
    <lineage>
        <taxon>Eukaryota</taxon>
        <taxon>Fungi</taxon>
        <taxon>Dikarya</taxon>
        <taxon>Basidiomycota</taxon>
        <taxon>Agaricomycotina</taxon>
        <taxon>Agaricomycetes</taxon>
        <taxon>Cantharellales</taxon>
        <taxon>Ceratobasidiaceae</taxon>
        <taxon>Rhizoctonia</taxon>
    </lineage>
</organism>
<feature type="compositionally biased region" description="Low complexity" evidence="1">
    <location>
        <begin position="21"/>
        <end position="31"/>
    </location>
</feature>
<feature type="compositionally biased region" description="Polar residues" evidence="1">
    <location>
        <begin position="9"/>
        <end position="20"/>
    </location>
</feature>
<dbReference type="EMBL" id="JATN01000321">
    <property type="protein sequence ID" value="EUC59552.1"/>
    <property type="molecule type" value="Genomic_DNA"/>
</dbReference>
<dbReference type="OrthoDB" id="2343366at2759"/>